<keyword evidence="6 8" id="KW-0472">Membrane</keyword>
<dbReference type="Gene3D" id="2.40.170.20">
    <property type="entry name" value="TonB-dependent receptor, beta-barrel domain"/>
    <property type="match status" value="1"/>
</dbReference>
<dbReference type="Proteomes" id="UP001054846">
    <property type="component" value="Chromosome"/>
</dbReference>
<feature type="domain" description="TonB-dependent receptor plug" evidence="12">
    <location>
        <begin position="85"/>
        <end position="186"/>
    </location>
</feature>
<comment type="subcellular location">
    <subcellularLocation>
        <location evidence="1 8">Cell outer membrane</location>
        <topology evidence="1 8">Multi-pass membrane protein</topology>
    </subcellularLocation>
</comment>
<evidence type="ECO:0000256" key="4">
    <source>
        <dbReference type="ARBA" id="ARBA00022692"/>
    </source>
</evidence>
<protein>
    <submittedName>
        <fullName evidence="13">TonB-dependent receptor</fullName>
    </submittedName>
</protein>
<keyword evidence="4 8" id="KW-0812">Transmembrane</keyword>
<keyword evidence="3 8" id="KW-1134">Transmembrane beta strand</keyword>
<dbReference type="Pfam" id="PF00593">
    <property type="entry name" value="TonB_dep_Rec_b-barrel"/>
    <property type="match status" value="1"/>
</dbReference>
<keyword evidence="13" id="KW-0675">Receptor</keyword>
<dbReference type="InterPro" id="IPR039426">
    <property type="entry name" value="TonB-dep_rcpt-like"/>
</dbReference>
<evidence type="ECO:0000313" key="14">
    <source>
        <dbReference type="Proteomes" id="UP001054846"/>
    </source>
</evidence>
<gene>
    <name evidence="13" type="ORF">ISF26_18910</name>
</gene>
<evidence type="ECO:0000256" key="9">
    <source>
        <dbReference type="RuleBase" id="RU003357"/>
    </source>
</evidence>
<dbReference type="RefSeq" id="WP_230840878.1">
    <property type="nucleotide sequence ID" value="NZ_CP063845.1"/>
</dbReference>
<feature type="domain" description="TonB-dependent receptor-like beta-barrel" evidence="11">
    <location>
        <begin position="293"/>
        <end position="732"/>
    </location>
</feature>
<dbReference type="PANTHER" id="PTHR30069:SF42">
    <property type="entry name" value="FERRIC AEROBACTIN RECEPTOR"/>
    <property type="match status" value="1"/>
</dbReference>
<feature type="compositionally biased region" description="Low complexity" evidence="10">
    <location>
        <begin position="35"/>
        <end position="55"/>
    </location>
</feature>
<dbReference type="Pfam" id="PF07715">
    <property type="entry name" value="Plug"/>
    <property type="match status" value="1"/>
</dbReference>
<dbReference type="EMBL" id="CP063845">
    <property type="protein sequence ID" value="UFP93825.1"/>
    <property type="molecule type" value="Genomic_DNA"/>
</dbReference>
<evidence type="ECO:0000256" key="8">
    <source>
        <dbReference type="PROSITE-ProRule" id="PRU01360"/>
    </source>
</evidence>
<evidence type="ECO:0000259" key="12">
    <source>
        <dbReference type="Pfam" id="PF07715"/>
    </source>
</evidence>
<evidence type="ECO:0000313" key="13">
    <source>
        <dbReference type="EMBL" id="UFP93825.1"/>
    </source>
</evidence>
<evidence type="ECO:0000256" key="7">
    <source>
        <dbReference type="ARBA" id="ARBA00023237"/>
    </source>
</evidence>
<evidence type="ECO:0000259" key="11">
    <source>
        <dbReference type="Pfam" id="PF00593"/>
    </source>
</evidence>
<feature type="region of interest" description="Disordered" evidence="10">
    <location>
        <begin position="35"/>
        <end position="72"/>
    </location>
</feature>
<evidence type="ECO:0000256" key="5">
    <source>
        <dbReference type="ARBA" id="ARBA00023077"/>
    </source>
</evidence>
<dbReference type="SUPFAM" id="SSF56935">
    <property type="entry name" value="Porins"/>
    <property type="match status" value="1"/>
</dbReference>
<dbReference type="InterPro" id="IPR000531">
    <property type="entry name" value="Beta-barrel_TonB"/>
</dbReference>
<name>A0ABY3PJJ1_9CYAN</name>
<dbReference type="InterPro" id="IPR012910">
    <property type="entry name" value="Plug_dom"/>
</dbReference>
<keyword evidence="5 9" id="KW-0798">TonB box</keyword>
<sequence>MAMPVDTSAGTGAAVAHKADLAGVHTEVRWLAQQAPSAAMAADPAGPGDAPDAASTVGQIPAGAGEESDLLDETVVTATRTRERVQDVPRTVTVVSRQQVEQQSLLTTNLGDILGFTVPGYSAPSDGPARGTYRGREVQTLIDGIPQTGNYAYGNQLRFIVPVSIEQVEAVGGPSALYGDGATGGTINILTRRGTETPQAKTRIGFNLGLSNLSGGPGYLFEQFASGKAGAFDYAITASYTGLGSVYDARGDQIPNEWFGTLGNTNTYNLYGKFGLDLGADQRLQLTAGYANDLTDPNSISDPAVTTSGGLQFARAKNGRIQIQNSPYGPQPTKRNLQLALEYNHNKFLGGSKLLAQASYRNSFELTTVNDGRFTADGSGGPFDSISRGVWGEYITTARVQVETPFSDNFKLLWGSDFKNDPVEAWQLETFDPKIYDESGGFIQRRSGNFLFNPAYTLTNIAGFLQANWNISDQWIMNGGLRYENVSFSVGDFIASNTGQPVQGGSLNFNSTVFNLGVVYKPSNEISLFANFGQGFSLPVFANPLTNASSGFAVSNSLTALQPKLVDSYEVGVRGRWRSIQSSLSAYYTFSSLDVGFVQISPTAFQSVRSPQRTYGLEATLYAQPGPGWTLGTTAAWVQGEQDPFNTGEYYPLNSYSVNPLKATFYLENQTAPGWRNRLQVLFSGHRDAAYNAILPTGFRVEQAPVGSYATVDYLSSIQMGAGSLEVGVRNLLNNQYSPVYSQYLSGFNDRNNFAARGATLNVAYSFGW</sequence>
<dbReference type="InterPro" id="IPR037066">
    <property type="entry name" value="Plug_dom_sf"/>
</dbReference>
<comment type="similarity">
    <text evidence="8 9">Belongs to the TonB-dependent receptor family.</text>
</comment>
<evidence type="ECO:0000256" key="3">
    <source>
        <dbReference type="ARBA" id="ARBA00022452"/>
    </source>
</evidence>
<dbReference type="Gene3D" id="2.170.130.10">
    <property type="entry name" value="TonB-dependent receptor, plug domain"/>
    <property type="match status" value="1"/>
</dbReference>
<keyword evidence="14" id="KW-1185">Reference proteome</keyword>
<evidence type="ECO:0000256" key="10">
    <source>
        <dbReference type="SAM" id="MobiDB-lite"/>
    </source>
</evidence>
<accession>A0ABY3PJJ1</accession>
<proteinExistence type="inferred from homology"/>
<dbReference type="PANTHER" id="PTHR30069">
    <property type="entry name" value="TONB-DEPENDENT OUTER MEMBRANE RECEPTOR"/>
    <property type="match status" value="1"/>
</dbReference>
<evidence type="ECO:0000256" key="2">
    <source>
        <dbReference type="ARBA" id="ARBA00022448"/>
    </source>
</evidence>
<reference evidence="13 14" key="1">
    <citation type="journal article" date="2021" name="Genome Biol. Evol.">
        <title>Complete Genome Sequencing of a Novel Gloeobacter Species from a Waterfall Cave in Mexico.</title>
        <authorList>
            <person name="Saw J.H."/>
            <person name="Cardona T."/>
            <person name="Montejano G."/>
        </authorList>
    </citation>
    <scope>NUCLEOTIDE SEQUENCE [LARGE SCALE GENOMIC DNA]</scope>
    <source>
        <strain evidence="13">MG652769</strain>
    </source>
</reference>
<evidence type="ECO:0000256" key="6">
    <source>
        <dbReference type="ARBA" id="ARBA00023136"/>
    </source>
</evidence>
<keyword evidence="7 8" id="KW-0998">Cell outer membrane</keyword>
<keyword evidence="2 8" id="KW-0813">Transport</keyword>
<dbReference type="InterPro" id="IPR036942">
    <property type="entry name" value="Beta-barrel_TonB_sf"/>
</dbReference>
<dbReference type="PROSITE" id="PS52016">
    <property type="entry name" value="TONB_DEPENDENT_REC_3"/>
    <property type="match status" value="1"/>
</dbReference>
<dbReference type="CDD" id="cd01347">
    <property type="entry name" value="ligand_gated_channel"/>
    <property type="match status" value="1"/>
</dbReference>
<evidence type="ECO:0000256" key="1">
    <source>
        <dbReference type="ARBA" id="ARBA00004571"/>
    </source>
</evidence>
<organism evidence="13 14">
    <name type="scientific">Gloeobacter morelensis MG652769</name>
    <dbReference type="NCBI Taxonomy" id="2781736"/>
    <lineage>
        <taxon>Bacteria</taxon>
        <taxon>Bacillati</taxon>
        <taxon>Cyanobacteriota</taxon>
        <taxon>Cyanophyceae</taxon>
        <taxon>Gloeobacterales</taxon>
        <taxon>Gloeobacteraceae</taxon>
        <taxon>Gloeobacter</taxon>
        <taxon>Gloeobacter morelensis</taxon>
    </lineage>
</organism>